<dbReference type="Gene3D" id="3.40.710.10">
    <property type="entry name" value="DD-peptidase/beta-lactamase superfamily"/>
    <property type="match status" value="1"/>
</dbReference>
<sequence>MKKIVSIIILFLLVGSGIIYLFNNHLALGIGTTNEEMKMSQKMEESINIKEKIHSRNVLLQNLNTGEILIEKNKDEKVAIASLTKLMTVYLLLKSEKDLSQEVVMEQKIVDSLVKEGASLSGYLPGDNVTIKDLAYGIVLPSGGDASITAANHVAGNEKKFIELMNQEAEKVGMKNTHFKNATGLDSSNHYSTVSDLQLFMTEALKNELFKEMMLTTTYQTAVTPYSPQGYYLESTLLKDTPELTINNGKILGGKTGYTEKAGQCLISLAEVNQTPYLLITTGAGGNPLTEQLNMADARLLYQSIGNS</sequence>
<keyword evidence="4" id="KW-0133">Cell shape</keyword>
<dbReference type="OrthoDB" id="9791132at2"/>
<protein>
    <submittedName>
        <fullName evidence="11">D-alanyl-D-alanine carboxypeptidase</fullName>
        <ecNumber evidence="11">3.4.16.4</ecNumber>
    </submittedName>
</protein>
<dbReference type="GO" id="GO:0009252">
    <property type="term" value="P:peptidoglycan biosynthetic process"/>
    <property type="evidence" value="ECO:0007669"/>
    <property type="project" value="UniProtKB-KW"/>
</dbReference>
<evidence type="ECO:0000256" key="7">
    <source>
        <dbReference type="PIRSR" id="PIRSR618044-1"/>
    </source>
</evidence>
<dbReference type="InterPro" id="IPR018044">
    <property type="entry name" value="Peptidase_S11"/>
</dbReference>
<evidence type="ECO:0000313" key="12">
    <source>
        <dbReference type="Proteomes" id="UP000195918"/>
    </source>
</evidence>
<dbReference type="PRINTS" id="PR00725">
    <property type="entry name" value="DADACBPTASE1"/>
</dbReference>
<evidence type="ECO:0000256" key="3">
    <source>
        <dbReference type="ARBA" id="ARBA00022801"/>
    </source>
</evidence>
<keyword evidence="6" id="KW-0961">Cell wall biogenesis/degradation</keyword>
<keyword evidence="5" id="KW-0573">Peptidoglycan synthesis</keyword>
<dbReference type="Proteomes" id="UP000195918">
    <property type="component" value="Unassembled WGS sequence"/>
</dbReference>
<keyword evidence="3 11" id="KW-0378">Hydrolase</keyword>
<name>A0A1X6WNY8_9ENTE</name>
<feature type="active site" evidence="7">
    <location>
        <position position="142"/>
    </location>
</feature>
<dbReference type="GO" id="GO:0008360">
    <property type="term" value="P:regulation of cell shape"/>
    <property type="evidence" value="ECO:0007669"/>
    <property type="project" value="UniProtKB-KW"/>
</dbReference>
<feature type="active site" description="Acyl-ester intermediate" evidence="7">
    <location>
        <position position="82"/>
    </location>
</feature>
<keyword evidence="11" id="KW-0645">Protease</keyword>
<evidence type="ECO:0000256" key="4">
    <source>
        <dbReference type="ARBA" id="ARBA00022960"/>
    </source>
</evidence>
<reference evidence="12" key="1">
    <citation type="submission" date="2017-02" db="EMBL/GenBank/DDBJ databases">
        <authorList>
            <person name="Dridi B."/>
        </authorList>
    </citation>
    <scope>NUCLEOTIDE SEQUENCE [LARGE SCALE GENOMIC DNA]</scope>
    <source>
        <strain evidence="12">bH819</strain>
    </source>
</reference>
<dbReference type="InterPro" id="IPR001967">
    <property type="entry name" value="Peptidase_S11_N"/>
</dbReference>
<evidence type="ECO:0000256" key="8">
    <source>
        <dbReference type="PIRSR" id="PIRSR618044-2"/>
    </source>
</evidence>
<dbReference type="AlphaFoldDB" id="A0A1X6WNY8"/>
<evidence type="ECO:0000256" key="1">
    <source>
        <dbReference type="ARBA" id="ARBA00007164"/>
    </source>
</evidence>
<organism evidence="11 12">
    <name type="scientific">Vagococcus fluvialis bH819</name>
    <dbReference type="NCBI Taxonomy" id="1255619"/>
    <lineage>
        <taxon>Bacteria</taxon>
        <taxon>Bacillati</taxon>
        <taxon>Bacillota</taxon>
        <taxon>Bacilli</taxon>
        <taxon>Lactobacillales</taxon>
        <taxon>Enterococcaceae</taxon>
        <taxon>Vagococcus</taxon>
    </lineage>
</organism>
<dbReference type="Pfam" id="PF00768">
    <property type="entry name" value="Peptidase_S11"/>
    <property type="match status" value="1"/>
</dbReference>
<dbReference type="GO" id="GO:0009002">
    <property type="term" value="F:serine-type D-Ala-D-Ala carboxypeptidase activity"/>
    <property type="evidence" value="ECO:0007669"/>
    <property type="project" value="UniProtKB-EC"/>
</dbReference>
<evidence type="ECO:0000313" key="11">
    <source>
        <dbReference type="EMBL" id="SLM86005.1"/>
    </source>
</evidence>
<evidence type="ECO:0000259" key="10">
    <source>
        <dbReference type="Pfam" id="PF00768"/>
    </source>
</evidence>
<dbReference type="RefSeq" id="WP_086951642.1">
    <property type="nucleotide sequence ID" value="NZ_FWFD01000012.1"/>
</dbReference>
<evidence type="ECO:0000256" key="9">
    <source>
        <dbReference type="RuleBase" id="RU004016"/>
    </source>
</evidence>
<evidence type="ECO:0000256" key="5">
    <source>
        <dbReference type="ARBA" id="ARBA00022984"/>
    </source>
</evidence>
<feature type="domain" description="Peptidase S11 D-alanyl-D-alanine carboxypeptidase A N-terminal" evidence="10">
    <location>
        <begin position="50"/>
        <end position="284"/>
    </location>
</feature>
<dbReference type="PANTHER" id="PTHR21581:SF6">
    <property type="entry name" value="TRAFFICKING PROTEIN PARTICLE COMPLEX SUBUNIT 12"/>
    <property type="match status" value="1"/>
</dbReference>
<dbReference type="InterPro" id="IPR012338">
    <property type="entry name" value="Beta-lactam/transpept-like"/>
</dbReference>
<gene>
    <name evidence="11" type="ORF">FM121_07955</name>
</gene>
<comment type="similarity">
    <text evidence="1 9">Belongs to the peptidase S11 family.</text>
</comment>
<feature type="binding site" evidence="8">
    <location>
        <position position="255"/>
    </location>
    <ligand>
        <name>substrate</name>
    </ligand>
</feature>
<keyword evidence="2" id="KW-0732">Signal</keyword>
<evidence type="ECO:0000256" key="2">
    <source>
        <dbReference type="ARBA" id="ARBA00022729"/>
    </source>
</evidence>
<dbReference type="GO" id="GO:0071555">
    <property type="term" value="P:cell wall organization"/>
    <property type="evidence" value="ECO:0007669"/>
    <property type="project" value="UniProtKB-KW"/>
</dbReference>
<dbReference type="GO" id="GO:0006508">
    <property type="term" value="P:proteolysis"/>
    <property type="evidence" value="ECO:0007669"/>
    <property type="project" value="InterPro"/>
</dbReference>
<proteinExistence type="inferred from homology"/>
<dbReference type="PANTHER" id="PTHR21581">
    <property type="entry name" value="D-ALANYL-D-ALANINE CARBOXYPEPTIDASE"/>
    <property type="match status" value="1"/>
</dbReference>
<evidence type="ECO:0000256" key="6">
    <source>
        <dbReference type="ARBA" id="ARBA00023316"/>
    </source>
</evidence>
<keyword evidence="11" id="KW-0121">Carboxypeptidase</keyword>
<accession>A0A1X6WNY8</accession>
<keyword evidence="12" id="KW-1185">Reference proteome</keyword>
<dbReference type="SUPFAM" id="SSF56601">
    <property type="entry name" value="beta-lactamase/transpeptidase-like"/>
    <property type="match status" value="1"/>
</dbReference>
<feature type="active site" description="Proton acceptor" evidence="7">
    <location>
        <position position="85"/>
    </location>
</feature>
<dbReference type="EC" id="3.4.16.4" evidence="11"/>
<dbReference type="EMBL" id="FWFD01000012">
    <property type="protein sequence ID" value="SLM86005.1"/>
    <property type="molecule type" value="Genomic_DNA"/>
</dbReference>